<dbReference type="Gene3D" id="3.10.180.10">
    <property type="entry name" value="2,3-Dihydroxybiphenyl 1,2-Dioxygenase, domain 1"/>
    <property type="match status" value="1"/>
</dbReference>
<dbReference type="EMBL" id="NJES01000713">
    <property type="protein sequence ID" value="PHH69772.1"/>
    <property type="molecule type" value="Genomic_DNA"/>
</dbReference>
<dbReference type="OrthoDB" id="408973at2759"/>
<dbReference type="AlphaFoldDB" id="A0A2C5YR29"/>
<evidence type="ECO:0000313" key="2">
    <source>
        <dbReference type="EMBL" id="PHH69772.1"/>
    </source>
</evidence>
<sequence length="256" mass="28075">MDKARPRPILDHVVVLVTHDTLRSLEDRLKASLLVSPGGTHADGLTENKLIVLDDGSYIELIAFIDGIDPDRRRAHRWGLVPENTAIDWAYTLPHESDFAGVQRRLGAAGVAYSHAEPGGRTLADGTDIKWAVAFPRDGPGRLPFWCLDRTPRRLRVPSSAGTRHPCGARGVARLVVRTRPDDVTDLTKAYDALHGDEGDVRGRWSLDVCTGGRRFVTVEASESRRGLEMVLLGGTASSIEVVAGLRLCIERETME</sequence>
<comment type="caution">
    <text evidence="2">The sequence shown here is derived from an EMBL/GenBank/DDBJ whole genome shotgun (WGS) entry which is preliminary data.</text>
</comment>
<dbReference type="Proteomes" id="UP000226431">
    <property type="component" value="Unassembled WGS sequence"/>
</dbReference>
<name>A0A2C5YR29_9HYPO</name>
<proteinExistence type="predicted"/>
<organism evidence="2 3">
    <name type="scientific">Ophiocordyceps camponoti-rufipedis</name>
    <dbReference type="NCBI Taxonomy" id="2004952"/>
    <lineage>
        <taxon>Eukaryota</taxon>
        <taxon>Fungi</taxon>
        <taxon>Dikarya</taxon>
        <taxon>Ascomycota</taxon>
        <taxon>Pezizomycotina</taxon>
        <taxon>Sordariomycetes</taxon>
        <taxon>Hypocreomycetidae</taxon>
        <taxon>Hypocreales</taxon>
        <taxon>Ophiocordycipitaceae</taxon>
        <taxon>Ophiocordyceps</taxon>
    </lineage>
</organism>
<dbReference type="InterPro" id="IPR025870">
    <property type="entry name" value="Glyoxalase-like_dom"/>
</dbReference>
<keyword evidence="3" id="KW-1185">Reference proteome</keyword>
<dbReference type="PANTHER" id="PTHR40265">
    <property type="entry name" value="BLL2707 PROTEIN"/>
    <property type="match status" value="1"/>
</dbReference>
<gene>
    <name evidence="2" type="ORF">CDD80_6507</name>
</gene>
<evidence type="ECO:0000313" key="3">
    <source>
        <dbReference type="Proteomes" id="UP000226431"/>
    </source>
</evidence>
<dbReference type="PANTHER" id="PTHR40265:SF1">
    <property type="entry name" value="GLYOXALASE-LIKE DOMAIN-CONTAINING PROTEIN"/>
    <property type="match status" value="1"/>
</dbReference>
<feature type="domain" description="Glyoxalase-like" evidence="1">
    <location>
        <begin position="10"/>
        <end position="185"/>
    </location>
</feature>
<protein>
    <recommendedName>
        <fullName evidence="1">Glyoxalase-like domain-containing protein</fullName>
    </recommendedName>
</protein>
<reference evidence="2 3" key="1">
    <citation type="submission" date="2017-06" db="EMBL/GenBank/DDBJ databases">
        <title>Ant-infecting Ophiocordyceps genomes reveal a high diversity of potential behavioral manipulation genes and a possible major role for enterotoxins.</title>
        <authorList>
            <person name="De Bekker C."/>
            <person name="Evans H.C."/>
            <person name="Brachmann A."/>
            <person name="Hughes D.P."/>
        </authorList>
    </citation>
    <scope>NUCLEOTIDE SEQUENCE [LARGE SCALE GENOMIC DNA]</scope>
    <source>
        <strain evidence="2 3">Map16</strain>
    </source>
</reference>
<dbReference type="Pfam" id="PF13468">
    <property type="entry name" value="Glyoxalase_3"/>
    <property type="match status" value="1"/>
</dbReference>
<accession>A0A2C5YR29</accession>
<dbReference type="InterPro" id="IPR029068">
    <property type="entry name" value="Glyas_Bleomycin-R_OHBP_Dase"/>
</dbReference>
<evidence type="ECO:0000259" key="1">
    <source>
        <dbReference type="Pfam" id="PF13468"/>
    </source>
</evidence>